<dbReference type="Pfam" id="PF00004">
    <property type="entry name" value="AAA"/>
    <property type="match status" value="1"/>
</dbReference>
<dbReference type="AlphaFoldDB" id="A0A1G8F756"/>
<dbReference type="OrthoDB" id="7438987at2"/>
<evidence type="ECO:0000256" key="3">
    <source>
        <dbReference type="ARBA" id="ARBA00022840"/>
    </source>
</evidence>
<dbReference type="STRING" id="311334.SAMN05421846_10226"/>
<gene>
    <name evidence="5" type="ORF">SAMN05421846_10226</name>
</gene>
<dbReference type="InterPro" id="IPR027417">
    <property type="entry name" value="P-loop_NTPase"/>
</dbReference>
<organism evidence="5 6">
    <name type="scientific">Chryseobacterium taeanense</name>
    <dbReference type="NCBI Taxonomy" id="311334"/>
    <lineage>
        <taxon>Bacteria</taxon>
        <taxon>Pseudomonadati</taxon>
        <taxon>Bacteroidota</taxon>
        <taxon>Flavobacteriia</taxon>
        <taxon>Flavobacteriales</taxon>
        <taxon>Weeksellaceae</taxon>
        <taxon>Chryseobacterium group</taxon>
        <taxon>Chryseobacterium</taxon>
    </lineage>
</organism>
<feature type="domain" description="AAA+ ATPase" evidence="4">
    <location>
        <begin position="116"/>
        <end position="248"/>
    </location>
</feature>
<dbReference type="GO" id="GO:0016887">
    <property type="term" value="F:ATP hydrolysis activity"/>
    <property type="evidence" value="ECO:0007669"/>
    <property type="project" value="InterPro"/>
</dbReference>
<evidence type="ECO:0000313" key="5">
    <source>
        <dbReference type="EMBL" id="SDH77948.1"/>
    </source>
</evidence>
<dbReference type="EMBL" id="FNDW01000002">
    <property type="protein sequence ID" value="SDH77948.1"/>
    <property type="molecule type" value="Genomic_DNA"/>
</dbReference>
<dbReference type="PANTHER" id="PTHR23073">
    <property type="entry name" value="26S PROTEASOME REGULATORY SUBUNIT"/>
    <property type="match status" value="1"/>
</dbReference>
<dbReference type="Proteomes" id="UP000198869">
    <property type="component" value="Unassembled WGS sequence"/>
</dbReference>
<dbReference type="GO" id="GO:0005524">
    <property type="term" value="F:ATP binding"/>
    <property type="evidence" value="ECO:0007669"/>
    <property type="project" value="UniProtKB-KW"/>
</dbReference>
<dbReference type="InterPro" id="IPR003593">
    <property type="entry name" value="AAA+_ATPase"/>
</dbReference>
<dbReference type="Gene3D" id="3.40.50.300">
    <property type="entry name" value="P-loop containing nucleotide triphosphate hydrolases"/>
    <property type="match status" value="1"/>
</dbReference>
<evidence type="ECO:0000259" key="4">
    <source>
        <dbReference type="SMART" id="SM00382"/>
    </source>
</evidence>
<dbReference type="CDD" id="cd19481">
    <property type="entry name" value="RecA-like_protease"/>
    <property type="match status" value="1"/>
</dbReference>
<accession>A0A1G8F756</accession>
<dbReference type="InterPro" id="IPR050221">
    <property type="entry name" value="26S_Proteasome_ATPase"/>
</dbReference>
<dbReference type="SUPFAM" id="SSF52540">
    <property type="entry name" value="P-loop containing nucleoside triphosphate hydrolases"/>
    <property type="match status" value="1"/>
</dbReference>
<dbReference type="InterPro" id="IPR003959">
    <property type="entry name" value="ATPase_AAA_core"/>
</dbReference>
<proteinExistence type="inferred from homology"/>
<protein>
    <submittedName>
        <fullName evidence="5">ATPase family associated with various cellular activities (AAA)</fullName>
    </submittedName>
</protein>
<evidence type="ECO:0000256" key="2">
    <source>
        <dbReference type="ARBA" id="ARBA00022741"/>
    </source>
</evidence>
<keyword evidence="2" id="KW-0547">Nucleotide-binding</keyword>
<evidence type="ECO:0000313" key="6">
    <source>
        <dbReference type="Proteomes" id="UP000198869"/>
    </source>
</evidence>
<keyword evidence="6" id="KW-1185">Reference proteome</keyword>
<reference evidence="6" key="1">
    <citation type="submission" date="2016-10" db="EMBL/GenBank/DDBJ databases">
        <authorList>
            <person name="Varghese N."/>
            <person name="Submissions S."/>
        </authorList>
    </citation>
    <scope>NUCLEOTIDE SEQUENCE [LARGE SCALE GENOMIC DNA]</scope>
    <source>
        <strain evidence="6">DSM 17071</strain>
    </source>
</reference>
<comment type="similarity">
    <text evidence="1">Belongs to the AAA ATPase family.</text>
</comment>
<name>A0A1G8F756_9FLAO</name>
<dbReference type="RefSeq" id="WP_089854728.1">
    <property type="nucleotide sequence ID" value="NZ_FNDW01000002.1"/>
</dbReference>
<keyword evidence="3" id="KW-0067">ATP-binding</keyword>
<sequence>MYTEILRIIEGGLNRDIKKITNYSKILAEKLEKDGDGKLAKLIINTLENKPSSMVSMDSLLSSPVDQESRMSIVDISMPIKNDGEVILPPGIASKVEDYVNLYQHQNELIKNGLEISNSLLLYGIPGGGKTTIAKYISYKTGLPLITARFDAIVSSLLGNTSKNIRKIFEYADEKPCILFLDEFDAIAKARDDQYELGELKRVINSLLQNIDNFSKSNLLIAATNHSELLDKAIWRRFNTIIEVGLPNQNEIQGLIEKFIQGAANDFLNDEKKLSKILQNLEGKTPSFIKTLFNNILAQKIIRNKEMLSYEDVLVEIFETNNKDYKVEELIIFLNESGITQERITQIMNISIRQVRNNLKTK</sequence>
<evidence type="ECO:0000256" key="1">
    <source>
        <dbReference type="ARBA" id="ARBA00006914"/>
    </source>
</evidence>
<dbReference type="SMART" id="SM00382">
    <property type="entry name" value="AAA"/>
    <property type="match status" value="1"/>
</dbReference>